<accession>A0A1I7NLH8</accession>
<dbReference type="EMBL" id="FPCH01000002">
    <property type="protein sequence ID" value="SFV35450.1"/>
    <property type="molecule type" value="Genomic_DNA"/>
</dbReference>
<reference evidence="7" key="1">
    <citation type="submission" date="2016-10" db="EMBL/GenBank/DDBJ databases">
        <authorList>
            <person name="Varghese N."/>
            <person name="Submissions S."/>
        </authorList>
    </citation>
    <scope>NUCLEOTIDE SEQUENCE [LARGE SCALE GENOMIC DNA]</scope>
    <source>
        <strain evidence="7">DSM 1565</strain>
    </source>
</reference>
<feature type="binding site" evidence="4">
    <location>
        <position position="100"/>
    </location>
    <ligand>
        <name>L-histidine</name>
        <dbReference type="ChEBI" id="CHEBI:57595"/>
    </ligand>
</feature>
<organism evidence="6 7">
    <name type="scientific">Hyphomicrobium facile</name>
    <dbReference type="NCBI Taxonomy" id="51670"/>
    <lineage>
        <taxon>Bacteria</taxon>
        <taxon>Pseudomonadati</taxon>
        <taxon>Pseudomonadota</taxon>
        <taxon>Alphaproteobacteria</taxon>
        <taxon>Hyphomicrobiales</taxon>
        <taxon>Hyphomicrobiaceae</taxon>
        <taxon>Hyphomicrobium</taxon>
    </lineage>
</organism>
<gene>
    <name evidence="6" type="ORF">SAMN04488557_2583</name>
</gene>
<dbReference type="GO" id="GO:0016757">
    <property type="term" value="F:glycosyltransferase activity"/>
    <property type="evidence" value="ECO:0007669"/>
    <property type="project" value="UniProtKB-KW"/>
</dbReference>
<protein>
    <recommendedName>
        <fullName evidence="2">Histidine--tRNA ligase</fullName>
    </recommendedName>
</protein>
<dbReference type="InterPro" id="IPR045864">
    <property type="entry name" value="aa-tRNA-synth_II/BPL/LPL"/>
</dbReference>
<dbReference type="GO" id="GO:0004821">
    <property type="term" value="F:histidine-tRNA ligase activity"/>
    <property type="evidence" value="ECO:0007669"/>
    <property type="project" value="TreeGrafter"/>
</dbReference>
<dbReference type="OrthoDB" id="9797914at2"/>
<dbReference type="PANTHER" id="PTHR43707">
    <property type="entry name" value="HISTIDYL-TRNA SYNTHETASE"/>
    <property type="match status" value="1"/>
</dbReference>
<dbReference type="InterPro" id="IPR041715">
    <property type="entry name" value="HisRS-like_core"/>
</dbReference>
<evidence type="ECO:0000259" key="5">
    <source>
        <dbReference type="PROSITE" id="PS50862"/>
    </source>
</evidence>
<evidence type="ECO:0000256" key="4">
    <source>
        <dbReference type="PIRSR" id="PIRSR001549-1"/>
    </source>
</evidence>
<dbReference type="Proteomes" id="UP000199423">
    <property type="component" value="Unassembled WGS sequence"/>
</dbReference>
<dbReference type="PROSITE" id="PS50862">
    <property type="entry name" value="AA_TRNA_LIGASE_II"/>
    <property type="match status" value="1"/>
</dbReference>
<evidence type="ECO:0000313" key="7">
    <source>
        <dbReference type="Proteomes" id="UP000199423"/>
    </source>
</evidence>
<dbReference type="SUPFAM" id="SSF55681">
    <property type="entry name" value="Class II aaRS and biotin synthetases"/>
    <property type="match status" value="1"/>
</dbReference>
<feature type="binding site" evidence="4">
    <location>
        <position position="116"/>
    </location>
    <ligand>
        <name>L-histidine</name>
        <dbReference type="ChEBI" id="CHEBI:57595"/>
    </ligand>
</feature>
<keyword evidence="6" id="KW-0328">Glycosyltransferase</keyword>
<dbReference type="PANTHER" id="PTHR43707:SF1">
    <property type="entry name" value="HISTIDINE--TRNA LIGASE, MITOCHONDRIAL-RELATED"/>
    <property type="match status" value="1"/>
</dbReference>
<dbReference type="GO" id="GO:0005737">
    <property type="term" value="C:cytoplasm"/>
    <property type="evidence" value="ECO:0007669"/>
    <property type="project" value="InterPro"/>
</dbReference>
<keyword evidence="6" id="KW-0808">Transferase</keyword>
<dbReference type="AlphaFoldDB" id="A0A1I7NLH8"/>
<evidence type="ECO:0000256" key="2">
    <source>
        <dbReference type="ARBA" id="ARBA00017399"/>
    </source>
</evidence>
<dbReference type="InterPro" id="IPR004516">
    <property type="entry name" value="HisRS/HisZ"/>
</dbReference>
<dbReference type="Gene3D" id="3.30.930.10">
    <property type="entry name" value="Bira Bifunctional Protein, Domain 2"/>
    <property type="match status" value="1"/>
</dbReference>
<feature type="binding site" evidence="4">
    <location>
        <begin position="333"/>
        <end position="334"/>
    </location>
    <ligand>
        <name>L-histidine</name>
        <dbReference type="ChEBI" id="CHEBI:57595"/>
    </ligand>
</feature>
<comment type="subunit">
    <text evidence="1">Homodimer.</text>
</comment>
<evidence type="ECO:0000313" key="6">
    <source>
        <dbReference type="EMBL" id="SFV35450.1"/>
    </source>
</evidence>
<feature type="binding site" evidence="4">
    <location>
        <position position="329"/>
    </location>
    <ligand>
        <name>L-histidine</name>
        <dbReference type="ChEBI" id="CHEBI:57595"/>
    </ligand>
</feature>
<dbReference type="PIRSF" id="PIRSF001549">
    <property type="entry name" value="His-tRNA_synth"/>
    <property type="match status" value="1"/>
</dbReference>
<dbReference type="GO" id="GO:0000105">
    <property type="term" value="P:L-histidine biosynthetic process"/>
    <property type="evidence" value="ECO:0007669"/>
    <property type="project" value="UniProtKB-KW"/>
</dbReference>
<evidence type="ECO:0000256" key="1">
    <source>
        <dbReference type="ARBA" id="ARBA00011738"/>
    </source>
</evidence>
<dbReference type="GO" id="GO:0006427">
    <property type="term" value="P:histidyl-tRNA aminoacylation"/>
    <property type="evidence" value="ECO:0007669"/>
    <property type="project" value="TreeGrafter"/>
</dbReference>
<feature type="binding site" evidence="4">
    <location>
        <begin position="70"/>
        <end position="72"/>
    </location>
    <ligand>
        <name>L-histidine</name>
        <dbReference type="ChEBI" id="CHEBI:57595"/>
    </ligand>
</feature>
<dbReference type="STRING" id="51670.SAMN04488557_2583"/>
<feature type="binding site" evidence="4">
    <location>
        <position position="120"/>
    </location>
    <ligand>
        <name>L-histidine</name>
        <dbReference type="ChEBI" id="CHEBI:57595"/>
    </ligand>
</feature>
<proteinExistence type="predicted"/>
<keyword evidence="7" id="KW-1185">Reference proteome</keyword>
<evidence type="ECO:0000256" key="3">
    <source>
        <dbReference type="ARBA" id="ARBA00023102"/>
    </source>
</evidence>
<keyword evidence="3" id="KW-0368">Histidine biosynthesis</keyword>
<dbReference type="RefSeq" id="WP_092868038.1">
    <property type="nucleotide sequence ID" value="NZ_FPCH01000002.1"/>
</dbReference>
<dbReference type="Pfam" id="PF13393">
    <property type="entry name" value="tRNA-synt_His"/>
    <property type="match status" value="2"/>
</dbReference>
<sequence>MTVETTRNLEALAAQAQTLMSVFTKAGYEAVAPSIIQPADVFLDVIGESLRARTYVFTDQDGAELCLRPDITVPTCRLHLERHADPATTARYCYNGPAFRFQPQGATASHPREFRQAGIERFGDKAREAAEAETVAIVVKAIEKVGLKDWTLKLGDLGLFSSVLDAADVSPNWKKRLDDAFLKPLSFRNALKDFASAARVESPGVPEELLSAVRRDEWEKSEAAVAVYLEENAIELLGTRSLADITEHLMVIAEDRQEKPLDASAIELIERYVGVTGPATTAGEKIAALLKGAKNGAGAALETYDRRLALLANAGIDLSRVTFSAEFGRTLAYYSGLVFEVNSSCLDAKSPIANGGRYDGLMRVAGAQVEVPAVGAAIHSERLLAATVKGAQ</sequence>
<name>A0A1I7NLH8_9HYPH</name>
<keyword evidence="3" id="KW-0028">Amino-acid biosynthesis</keyword>
<dbReference type="InterPro" id="IPR006195">
    <property type="entry name" value="aa-tRNA-synth_II"/>
</dbReference>
<feature type="domain" description="Aminoacyl-transfer RNA synthetases class-II family profile" evidence="5">
    <location>
        <begin position="17"/>
        <end position="392"/>
    </location>
</feature>